<dbReference type="InterPro" id="IPR046373">
    <property type="entry name" value="Acyl-CoA_Oxase/DH_mid-dom_sf"/>
</dbReference>
<organism evidence="8">
    <name type="scientific">freshwater metagenome</name>
    <dbReference type="NCBI Taxonomy" id="449393"/>
    <lineage>
        <taxon>unclassified sequences</taxon>
        <taxon>metagenomes</taxon>
        <taxon>ecological metagenomes</taxon>
    </lineage>
</organism>
<evidence type="ECO:0000259" key="5">
    <source>
        <dbReference type="Pfam" id="PF00441"/>
    </source>
</evidence>
<dbReference type="InterPro" id="IPR037069">
    <property type="entry name" value="AcylCoA_DH/ox_N_sf"/>
</dbReference>
<dbReference type="SUPFAM" id="SSF47203">
    <property type="entry name" value="Acyl-CoA dehydrogenase C-terminal domain-like"/>
    <property type="match status" value="1"/>
</dbReference>
<dbReference type="SUPFAM" id="SSF56645">
    <property type="entry name" value="Acyl-CoA dehydrogenase NM domain-like"/>
    <property type="match status" value="1"/>
</dbReference>
<dbReference type="Gene3D" id="2.40.110.10">
    <property type="entry name" value="Butyryl-CoA Dehydrogenase, subunit A, domain 2"/>
    <property type="match status" value="1"/>
</dbReference>
<feature type="domain" description="Acyl-CoA dehydrogenase/oxidase N-terminal" evidence="7">
    <location>
        <begin position="7"/>
        <end position="123"/>
    </location>
</feature>
<dbReference type="Pfam" id="PF00441">
    <property type="entry name" value="Acyl-CoA_dh_1"/>
    <property type="match status" value="1"/>
</dbReference>
<comment type="cofactor">
    <cofactor evidence="1">
        <name>FAD</name>
        <dbReference type="ChEBI" id="CHEBI:57692"/>
    </cofactor>
</comment>
<feature type="domain" description="Acyl-CoA oxidase/dehydrogenase middle" evidence="6">
    <location>
        <begin position="133"/>
        <end position="236"/>
    </location>
</feature>
<comment type="similarity">
    <text evidence="2">Belongs to the acyl-CoA dehydrogenase family.</text>
</comment>
<evidence type="ECO:0000256" key="2">
    <source>
        <dbReference type="ARBA" id="ARBA00009347"/>
    </source>
</evidence>
<evidence type="ECO:0000313" key="8">
    <source>
        <dbReference type="EMBL" id="KGA13718.1"/>
    </source>
</evidence>
<dbReference type="InterPro" id="IPR013786">
    <property type="entry name" value="AcylCoA_DH/ox_N"/>
</dbReference>
<dbReference type="PANTHER" id="PTHR43884">
    <property type="entry name" value="ACYL-COA DEHYDROGENASE"/>
    <property type="match status" value="1"/>
</dbReference>
<gene>
    <name evidence="8" type="ORF">GM51_19015</name>
</gene>
<evidence type="ECO:0000259" key="6">
    <source>
        <dbReference type="Pfam" id="PF02770"/>
    </source>
</evidence>
<dbReference type="Pfam" id="PF02771">
    <property type="entry name" value="Acyl-CoA_dh_N"/>
    <property type="match status" value="1"/>
</dbReference>
<dbReference type="EMBL" id="JNSL01000175">
    <property type="protein sequence ID" value="KGA13718.1"/>
    <property type="molecule type" value="Genomic_DNA"/>
</dbReference>
<comment type="caution">
    <text evidence="8">The sequence shown here is derived from an EMBL/GenBank/DDBJ whole genome shotgun (WGS) entry which is preliminary data.</text>
</comment>
<dbReference type="GO" id="GO:0046359">
    <property type="term" value="P:butyrate catabolic process"/>
    <property type="evidence" value="ECO:0007669"/>
    <property type="project" value="TreeGrafter"/>
</dbReference>
<protein>
    <recommendedName>
        <fullName evidence="9">Acyl-CoA dehydrogenase</fullName>
    </recommendedName>
</protein>
<dbReference type="Gene3D" id="1.20.140.10">
    <property type="entry name" value="Butyryl-CoA Dehydrogenase, subunit A, domain 3"/>
    <property type="match status" value="1"/>
</dbReference>
<dbReference type="GO" id="GO:0003995">
    <property type="term" value="F:acyl-CoA dehydrogenase activity"/>
    <property type="evidence" value="ECO:0007669"/>
    <property type="project" value="TreeGrafter"/>
</dbReference>
<dbReference type="Pfam" id="PF02770">
    <property type="entry name" value="Acyl-CoA_dh_M"/>
    <property type="match status" value="1"/>
</dbReference>
<proteinExistence type="inferred from homology"/>
<sequence length="414" mass="44609">MIDFELSPEQRQLQLDARAFAQKHLVGLRDKMKGLDAAGRFEVTKAAYEAAVKAGYLKLQVPPPLGGTMNSLVDVAIVAEELIAVESSLPLSVLSTGLGLMGLLFFGTPQQYEKFLPQFVSGEGAPLAGLSFSEPDGTANYHNTDPSKGFQTEAKLDGDEWVINGRKIWTPHAAGWGGNKADLLAVAARVDKGKSPQEGLSMFLVPGNTPGVIIEENIEAVGQPGAVCCIVRYENVRVPQENILGEVGMGIMIAETAFTATAGLVGIMAVGVARKAFGIALEFARTQTRGGSVPIIQHQNVATILSDMKAKIEAARYLTWKACWNFDRSMGQSQELSIMNKVFSSELMIGVITDAMRVVGVESYRQHTGLMELLQDAMVYPLFDGGNVGVRRLQLQRILSAEGYDPMAAAEAQF</sequence>
<keyword evidence="4" id="KW-0274">FAD</keyword>
<keyword evidence="3" id="KW-0285">Flavoprotein</keyword>
<dbReference type="GO" id="GO:0050660">
    <property type="term" value="F:flavin adenine dinucleotide binding"/>
    <property type="evidence" value="ECO:0007669"/>
    <property type="project" value="InterPro"/>
</dbReference>
<evidence type="ECO:0000256" key="1">
    <source>
        <dbReference type="ARBA" id="ARBA00001974"/>
    </source>
</evidence>
<evidence type="ECO:0000256" key="3">
    <source>
        <dbReference type="ARBA" id="ARBA00022630"/>
    </source>
</evidence>
<evidence type="ECO:0000256" key="4">
    <source>
        <dbReference type="ARBA" id="ARBA00022827"/>
    </source>
</evidence>
<dbReference type="PANTHER" id="PTHR43884:SF12">
    <property type="entry name" value="ISOVALERYL-COA DEHYDROGENASE, MITOCHONDRIAL-RELATED"/>
    <property type="match status" value="1"/>
</dbReference>
<feature type="domain" description="Acyl-CoA dehydrogenase/oxidase C-terminal" evidence="5">
    <location>
        <begin position="248"/>
        <end position="395"/>
    </location>
</feature>
<dbReference type="Gene3D" id="1.10.540.10">
    <property type="entry name" value="Acyl-CoA dehydrogenase/oxidase, N-terminal domain"/>
    <property type="match status" value="1"/>
</dbReference>
<dbReference type="CDD" id="cd00567">
    <property type="entry name" value="ACAD"/>
    <property type="match status" value="1"/>
</dbReference>
<dbReference type="InterPro" id="IPR009100">
    <property type="entry name" value="AcylCoA_DH/oxidase_NM_dom_sf"/>
</dbReference>
<accession>A0A094S725</accession>
<reference evidence="8" key="1">
    <citation type="submission" date="2014-06" db="EMBL/GenBank/DDBJ databases">
        <title>Key roles for freshwater Actinobacteria revealed by deep metagenomic sequencing.</title>
        <authorList>
            <person name="Ghai R."/>
            <person name="Mizuno C.M."/>
            <person name="Picazo A."/>
            <person name="Camacho A."/>
            <person name="Rodriguez-Valera F."/>
        </authorList>
    </citation>
    <scope>NUCLEOTIDE SEQUENCE</scope>
</reference>
<dbReference type="AlphaFoldDB" id="A0A094S725"/>
<dbReference type="InterPro" id="IPR006091">
    <property type="entry name" value="Acyl-CoA_Oxase/DH_mid-dom"/>
</dbReference>
<dbReference type="InterPro" id="IPR036250">
    <property type="entry name" value="AcylCo_DH-like_C"/>
</dbReference>
<evidence type="ECO:0000259" key="7">
    <source>
        <dbReference type="Pfam" id="PF02771"/>
    </source>
</evidence>
<name>A0A094S725_9ZZZZ</name>
<dbReference type="GO" id="GO:0033539">
    <property type="term" value="P:fatty acid beta-oxidation using acyl-CoA dehydrogenase"/>
    <property type="evidence" value="ECO:0007669"/>
    <property type="project" value="TreeGrafter"/>
</dbReference>
<dbReference type="InterPro" id="IPR009075">
    <property type="entry name" value="AcylCo_DH/oxidase_C"/>
</dbReference>
<evidence type="ECO:0008006" key="9">
    <source>
        <dbReference type="Google" id="ProtNLM"/>
    </source>
</evidence>